<dbReference type="SUPFAM" id="SSF55729">
    <property type="entry name" value="Acyl-CoA N-acyltransferases (Nat)"/>
    <property type="match status" value="1"/>
</dbReference>
<dbReference type="Pfam" id="PF13302">
    <property type="entry name" value="Acetyltransf_3"/>
    <property type="match status" value="1"/>
</dbReference>
<dbReference type="Proteomes" id="UP000249746">
    <property type="component" value="Unassembled WGS sequence"/>
</dbReference>
<dbReference type="PANTHER" id="PTHR43415">
    <property type="entry name" value="SPERMIDINE N(1)-ACETYLTRANSFERASE"/>
    <property type="match status" value="1"/>
</dbReference>
<proteinExistence type="predicted"/>
<dbReference type="NCBIfam" id="TIGR03585">
    <property type="entry name" value="PseH"/>
    <property type="match status" value="1"/>
</dbReference>
<comment type="caution">
    <text evidence="2">The sequence shown here is derived from an EMBL/GenBank/DDBJ whole genome shotgun (WGS) entry which is preliminary data.</text>
</comment>
<reference evidence="2 3" key="1">
    <citation type="submission" date="2017-03" db="EMBL/GenBank/DDBJ databases">
        <title>Genomic and clinical evidence uncovers the enterohepatic species Helicobacter valdiviensis as a potential human intestinal pathogen.</title>
        <authorList>
            <person name="Fresia P."/>
            <person name="Jara R."/>
            <person name="Sierra R."/>
            <person name="Ferres I."/>
            <person name="Greif G."/>
            <person name="Iraola G."/>
            <person name="Collado L."/>
        </authorList>
    </citation>
    <scope>NUCLEOTIDE SEQUENCE [LARGE SCALE GENOMIC DNA]</scope>
    <source>
        <strain evidence="2 3">WBE14</strain>
    </source>
</reference>
<dbReference type="EMBL" id="NBIU01000003">
    <property type="protein sequence ID" value="PZT48795.1"/>
    <property type="molecule type" value="Genomic_DNA"/>
</dbReference>
<keyword evidence="2" id="KW-0808">Transferase</keyword>
<keyword evidence="3" id="KW-1185">Reference proteome</keyword>
<dbReference type="InterPro" id="IPR020036">
    <property type="entry name" value="PseH"/>
</dbReference>
<dbReference type="InterPro" id="IPR000182">
    <property type="entry name" value="GNAT_dom"/>
</dbReference>
<evidence type="ECO:0000313" key="2">
    <source>
        <dbReference type="EMBL" id="PZT48795.1"/>
    </source>
</evidence>
<feature type="domain" description="N-acetyltransferase" evidence="1">
    <location>
        <begin position="2"/>
        <end position="157"/>
    </location>
</feature>
<dbReference type="PROSITE" id="PS51186">
    <property type="entry name" value="GNAT"/>
    <property type="match status" value="1"/>
</dbReference>
<dbReference type="AlphaFoldDB" id="A0A2W6MWA5"/>
<dbReference type="PANTHER" id="PTHR43415:SF3">
    <property type="entry name" value="GNAT-FAMILY ACETYLTRANSFERASE"/>
    <property type="match status" value="1"/>
</dbReference>
<evidence type="ECO:0000259" key="1">
    <source>
        <dbReference type="PROSITE" id="PS51186"/>
    </source>
</evidence>
<accession>A0A2W6MWA5</accession>
<dbReference type="RefSeq" id="WP_245892469.1">
    <property type="nucleotide sequence ID" value="NZ_NBIU01000003.1"/>
</dbReference>
<dbReference type="Gene3D" id="3.40.630.30">
    <property type="match status" value="1"/>
</dbReference>
<organism evidence="2 3">
    <name type="scientific">Helicobacter valdiviensis</name>
    <dbReference type="NCBI Taxonomy" id="1458358"/>
    <lineage>
        <taxon>Bacteria</taxon>
        <taxon>Pseudomonadati</taxon>
        <taxon>Campylobacterota</taxon>
        <taxon>Epsilonproteobacteria</taxon>
        <taxon>Campylobacterales</taxon>
        <taxon>Helicobacteraceae</taxon>
        <taxon>Helicobacter</taxon>
    </lineage>
</organism>
<evidence type="ECO:0000313" key="3">
    <source>
        <dbReference type="Proteomes" id="UP000249746"/>
    </source>
</evidence>
<sequence>MIELKNFTKLSKEEAIMVLNWRNHPNVASFMNNATISPKEHLEFLQSLKSAKDKEYFLAYEGEIPIGVIDFINIKVGDSCEFGIYQNPNLKGQGNILMEALLDYAFGILKVKELKAHVKCDNIKAMNLYDKFGFKQVGEKIINNQKMKFIKLDSTLYYSGGGG</sequence>
<dbReference type="InterPro" id="IPR016181">
    <property type="entry name" value="Acyl_CoA_acyltransferase"/>
</dbReference>
<protein>
    <submittedName>
        <fullName evidence="2">UDP-4-amino-4, 6-dideoxy-N-acetyl-beta-L-altrosamine N-acetyltransferase</fullName>
    </submittedName>
</protein>
<dbReference type="GO" id="GO:0016747">
    <property type="term" value="F:acyltransferase activity, transferring groups other than amino-acyl groups"/>
    <property type="evidence" value="ECO:0007669"/>
    <property type="project" value="InterPro"/>
</dbReference>
<gene>
    <name evidence="2" type="ORF">B6S12_01720</name>
</gene>
<name>A0A2W6MWA5_9HELI</name>